<protein>
    <recommendedName>
        <fullName evidence="3">Lipoprotein</fullName>
    </recommendedName>
</protein>
<evidence type="ECO:0008006" key="3">
    <source>
        <dbReference type="Google" id="ProtNLM"/>
    </source>
</evidence>
<dbReference type="Proteomes" id="UP000266091">
    <property type="component" value="Unassembled WGS sequence"/>
</dbReference>
<evidence type="ECO:0000313" key="2">
    <source>
        <dbReference type="Proteomes" id="UP000266091"/>
    </source>
</evidence>
<reference evidence="1 2" key="1">
    <citation type="journal article" date="2018" name="Int. J. Syst. Evol. Microbiol.">
        <title>Mesosutterella multiformis gen. nov., sp. nov., a member of the family Sutterellaceae and Sutterella megalosphaeroides sp. nov., isolated from human faeces.</title>
        <authorList>
            <person name="Sakamoto M."/>
            <person name="Ikeyama N."/>
            <person name="Kunihiro T."/>
            <person name="Iino T."/>
            <person name="Yuki M."/>
            <person name="Ohkuma M."/>
        </authorList>
    </citation>
    <scope>NUCLEOTIDE SEQUENCE [LARGE SCALE GENOMIC DNA]</scope>
    <source>
        <strain evidence="1 2">4NBBH2</strain>
    </source>
</reference>
<accession>A0A388SEV8</accession>
<dbReference type="EMBL" id="BGZJ01000001">
    <property type="protein sequence ID" value="GBO93989.1"/>
    <property type="molecule type" value="Genomic_DNA"/>
</dbReference>
<comment type="caution">
    <text evidence="1">The sequence shown here is derived from an EMBL/GenBank/DDBJ whole genome shotgun (WGS) entry which is preliminary data.</text>
</comment>
<proteinExistence type="predicted"/>
<evidence type="ECO:0000313" key="1">
    <source>
        <dbReference type="EMBL" id="GBO93989.1"/>
    </source>
</evidence>
<keyword evidence="2" id="KW-1185">Reference proteome</keyword>
<dbReference type="OrthoDB" id="9877267at2"/>
<accession>A0A401LN09</accession>
<name>A0A388SEV8_9BURK</name>
<gene>
    <name evidence="1" type="ORF">MESMUL_13430</name>
</gene>
<dbReference type="RefSeq" id="WP_116270267.1">
    <property type="nucleotide sequence ID" value="NZ_BGZJ01000001.1"/>
</dbReference>
<sequence length="95" mass="9804">MSLLKIGIAALAAAVLVTGCDRAVTRIFSPYENDSRNVKRIGTAVGSPIYRIVDDDMKCVAIFTPQGDSAAVSCVKTDGTPASPAAGQTGGFLSR</sequence>
<dbReference type="AlphaFoldDB" id="A0A388SEV8"/>
<organism evidence="1 2">
    <name type="scientific">Mesosutterella multiformis</name>
    <dbReference type="NCBI Taxonomy" id="2259133"/>
    <lineage>
        <taxon>Bacteria</taxon>
        <taxon>Pseudomonadati</taxon>
        <taxon>Pseudomonadota</taxon>
        <taxon>Betaproteobacteria</taxon>
        <taxon>Burkholderiales</taxon>
        <taxon>Sutterellaceae</taxon>
        <taxon>Mesosutterella</taxon>
    </lineage>
</organism>
<dbReference type="PROSITE" id="PS51257">
    <property type="entry name" value="PROKAR_LIPOPROTEIN"/>
    <property type="match status" value="1"/>
</dbReference>